<evidence type="ECO:0000256" key="3">
    <source>
        <dbReference type="ARBA" id="ARBA00022723"/>
    </source>
</evidence>
<dbReference type="HAMAP" id="MF_01405">
    <property type="entry name" value="Non_canon_purine_NTPase"/>
    <property type="match status" value="1"/>
</dbReference>
<dbReference type="GO" id="GO:0036222">
    <property type="term" value="F:XTP diphosphatase activity"/>
    <property type="evidence" value="ECO:0007669"/>
    <property type="project" value="UniProtKB-UniRule"/>
</dbReference>
<dbReference type="Gene3D" id="3.90.950.10">
    <property type="match status" value="1"/>
</dbReference>
<dbReference type="RefSeq" id="WP_006807518.1">
    <property type="nucleotide sequence ID" value="NZ_ADAD01000125.1"/>
</dbReference>
<accession>D0GLV5</accession>
<comment type="cofactor">
    <cofactor evidence="10">
        <name>Mg(2+)</name>
        <dbReference type="ChEBI" id="CHEBI:18420"/>
    </cofactor>
    <text evidence="10">Binds 1 Mg(2+) ion per subunit.</text>
</comment>
<dbReference type="EMBL" id="ADAD01000125">
    <property type="protein sequence ID" value="EEY34917.1"/>
    <property type="molecule type" value="Genomic_DNA"/>
</dbReference>
<evidence type="ECO:0000256" key="10">
    <source>
        <dbReference type="HAMAP-Rule" id="MF_01405"/>
    </source>
</evidence>
<dbReference type="GO" id="GO:0009146">
    <property type="term" value="P:purine nucleoside triphosphate catabolic process"/>
    <property type="evidence" value="ECO:0007669"/>
    <property type="project" value="UniProtKB-UniRule"/>
</dbReference>
<evidence type="ECO:0000256" key="7">
    <source>
        <dbReference type="ARBA" id="ARBA00023080"/>
    </source>
</evidence>
<dbReference type="FunFam" id="3.90.950.10:FF:000001">
    <property type="entry name" value="dITP/XTP pyrophosphatase"/>
    <property type="match status" value="1"/>
</dbReference>
<dbReference type="GO" id="GO:0000166">
    <property type="term" value="F:nucleotide binding"/>
    <property type="evidence" value="ECO:0007669"/>
    <property type="project" value="UniProtKB-KW"/>
</dbReference>
<evidence type="ECO:0000313" key="13">
    <source>
        <dbReference type="Proteomes" id="UP000004226"/>
    </source>
</evidence>
<dbReference type="Proteomes" id="UP000004226">
    <property type="component" value="Unassembled WGS sequence"/>
</dbReference>
<dbReference type="InterPro" id="IPR002637">
    <property type="entry name" value="RdgB/HAM1"/>
</dbReference>
<dbReference type="GO" id="GO:0035870">
    <property type="term" value="F:dITP diphosphatase activity"/>
    <property type="evidence" value="ECO:0007669"/>
    <property type="project" value="UniProtKB-UniRule"/>
</dbReference>
<dbReference type="SUPFAM" id="SSF52972">
    <property type="entry name" value="ITPase-like"/>
    <property type="match status" value="1"/>
</dbReference>
<dbReference type="GO" id="GO:0009117">
    <property type="term" value="P:nucleotide metabolic process"/>
    <property type="evidence" value="ECO:0007669"/>
    <property type="project" value="UniProtKB-KW"/>
</dbReference>
<dbReference type="GO" id="GO:0036220">
    <property type="term" value="F:ITP diphosphatase activity"/>
    <property type="evidence" value="ECO:0007669"/>
    <property type="project" value="UniProtKB-UniRule"/>
</dbReference>
<evidence type="ECO:0000256" key="8">
    <source>
        <dbReference type="ARBA" id="ARBA00051875"/>
    </source>
</evidence>
<evidence type="ECO:0000256" key="4">
    <source>
        <dbReference type="ARBA" id="ARBA00022741"/>
    </source>
</evidence>
<keyword evidence="6 10" id="KW-0460">Magnesium</keyword>
<keyword evidence="13" id="KW-1185">Reference proteome</keyword>
<keyword evidence="4 10" id="KW-0547">Nucleotide-binding</keyword>
<feature type="binding site" evidence="10">
    <location>
        <begin position="152"/>
        <end position="155"/>
    </location>
    <ligand>
        <name>substrate</name>
    </ligand>
</feature>
<keyword evidence="3 10" id="KW-0479">Metal-binding</keyword>
<keyword evidence="5 10" id="KW-0378">Hydrolase</keyword>
<evidence type="ECO:0000256" key="9">
    <source>
        <dbReference type="ARBA" id="ARBA00052017"/>
    </source>
</evidence>
<feature type="binding site" evidence="10">
    <location>
        <begin position="7"/>
        <end position="12"/>
    </location>
    <ligand>
        <name>substrate</name>
    </ligand>
</feature>
<sequence length="196" mass="21893">MKIILATKNEGKIKEFEKLTEGMNIEVLSILDNIDFPDVVEDGKTFEENSAKKAKEIAKYTGITTVSDDSGLCVDILNGEPGIYSSRYSGENATDASNMEKLLKNLSNIQKEKRKAHFVSVVSIAFPDGSVKSFRGETEGEILFEKEGNNGFGYDPIFYSYDLKKSFGNAMPEEKKSVSHRGRAFQKLKKEVLEKL</sequence>
<feature type="binding site" evidence="10">
    <location>
        <position position="175"/>
    </location>
    <ligand>
        <name>substrate</name>
    </ligand>
</feature>
<dbReference type="InterPro" id="IPR020922">
    <property type="entry name" value="dITP/XTP_pyrophosphatase"/>
</dbReference>
<comment type="similarity">
    <text evidence="1 10 11">Belongs to the HAM1 NTPase family.</text>
</comment>
<comment type="caution">
    <text evidence="12">The sequence shown here is derived from an EMBL/GenBank/DDBJ whole genome shotgun (WGS) entry which is preliminary data.</text>
</comment>
<dbReference type="CDD" id="cd00515">
    <property type="entry name" value="HAM1"/>
    <property type="match status" value="1"/>
</dbReference>
<comment type="caution">
    <text evidence="10">Lacks conserved residue(s) required for the propagation of feature annotation.</text>
</comment>
<proteinExistence type="inferred from homology"/>
<dbReference type="PANTHER" id="PTHR11067">
    <property type="entry name" value="INOSINE TRIPHOSPHATE PYROPHOSPHATASE/HAM1 PROTEIN"/>
    <property type="match status" value="1"/>
</dbReference>
<evidence type="ECO:0000313" key="12">
    <source>
        <dbReference type="EMBL" id="EEY34917.1"/>
    </source>
</evidence>
<dbReference type="InterPro" id="IPR029001">
    <property type="entry name" value="ITPase-like_fam"/>
</dbReference>
<dbReference type="GO" id="GO:0005829">
    <property type="term" value="C:cytosol"/>
    <property type="evidence" value="ECO:0007669"/>
    <property type="project" value="TreeGrafter"/>
</dbReference>
<dbReference type="GO" id="GO:0046872">
    <property type="term" value="F:metal ion binding"/>
    <property type="evidence" value="ECO:0007669"/>
    <property type="project" value="UniProtKB-KW"/>
</dbReference>
<name>D0GLV5_9FUSO</name>
<dbReference type="NCBIfam" id="TIGR00042">
    <property type="entry name" value="RdgB/HAM1 family non-canonical purine NTP pyrophosphatase"/>
    <property type="match status" value="1"/>
</dbReference>
<comment type="catalytic activity">
    <reaction evidence="10">
        <text>ITP + H2O = IMP + diphosphate + H(+)</text>
        <dbReference type="Rhea" id="RHEA:29399"/>
        <dbReference type="ChEBI" id="CHEBI:15377"/>
        <dbReference type="ChEBI" id="CHEBI:15378"/>
        <dbReference type="ChEBI" id="CHEBI:33019"/>
        <dbReference type="ChEBI" id="CHEBI:58053"/>
        <dbReference type="ChEBI" id="CHEBI:61402"/>
        <dbReference type="EC" id="3.6.1.66"/>
    </reaction>
</comment>
<feature type="binding site" evidence="10">
    <location>
        <begin position="180"/>
        <end position="181"/>
    </location>
    <ligand>
        <name>substrate</name>
    </ligand>
</feature>
<comment type="catalytic activity">
    <reaction evidence="9 10">
        <text>XTP + H2O = XMP + diphosphate + H(+)</text>
        <dbReference type="Rhea" id="RHEA:28610"/>
        <dbReference type="ChEBI" id="CHEBI:15377"/>
        <dbReference type="ChEBI" id="CHEBI:15378"/>
        <dbReference type="ChEBI" id="CHEBI:33019"/>
        <dbReference type="ChEBI" id="CHEBI:57464"/>
        <dbReference type="ChEBI" id="CHEBI:61314"/>
        <dbReference type="EC" id="3.6.1.66"/>
    </reaction>
</comment>
<protein>
    <recommendedName>
        <fullName evidence="10">dITP/XTP pyrophosphatase</fullName>
        <ecNumber evidence="10">3.6.1.66</ecNumber>
    </recommendedName>
    <alternativeName>
        <fullName evidence="10">Non-canonical purine NTP pyrophosphatase</fullName>
    </alternativeName>
    <alternativeName>
        <fullName evidence="10">Non-standard purine NTP pyrophosphatase</fullName>
    </alternativeName>
    <alternativeName>
        <fullName evidence="10">Nucleoside-triphosphate diphosphatase</fullName>
    </alternativeName>
    <alternativeName>
        <fullName evidence="10">Nucleoside-triphosphate pyrophosphatase</fullName>
        <shortName evidence="10">NTPase</shortName>
    </alternativeName>
</protein>
<keyword evidence="7 10" id="KW-0546">Nucleotide metabolism</keyword>
<evidence type="ECO:0000256" key="11">
    <source>
        <dbReference type="RuleBase" id="RU003781"/>
    </source>
</evidence>
<reference evidence="12 13" key="1">
    <citation type="submission" date="2009-10" db="EMBL/GenBank/DDBJ databases">
        <authorList>
            <person name="Harkins D.M."/>
            <person name="Madupu R."/>
            <person name="Durkin A.S."/>
            <person name="Torralba M."/>
            <person name="Methe B."/>
            <person name="Sutton G.G."/>
            <person name="Strausberg R.L."/>
            <person name="Nelson K.E."/>
        </authorList>
    </citation>
    <scope>NUCLEOTIDE SEQUENCE [LARGE SCALE GENOMIC DNA]</scope>
    <source>
        <strain evidence="12 13">F0264</strain>
    </source>
</reference>
<comment type="catalytic activity">
    <reaction evidence="8 10">
        <text>dITP + H2O = dIMP + diphosphate + H(+)</text>
        <dbReference type="Rhea" id="RHEA:28342"/>
        <dbReference type="ChEBI" id="CHEBI:15377"/>
        <dbReference type="ChEBI" id="CHEBI:15378"/>
        <dbReference type="ChEBI" id="CHEBI:33019"/>
        <dbReference type="ChEBI" id="CHEBI:61194"/>
        <dbReference type="ChEBI" id="CHEBI:61382"/>
        <dbReference type="EC" id="3.6.1.66"/>
    </reaction>
</comment>
<organism evidence="12 13">
    <name type="scientific">Pseudoleptotrichia goodfellowii F0264</name>
    <dbReference type="NCBI Taxonomy" id="596323"/>
    <lineage>
        <taxon>Bacteria</taxon>
        <taxon>Fusobacteriati</taxon>
        <taxon>Fusobacteriota</taxon>
        <taxon>Fusobacteriia</taxon>
        <taxon>Fusobacteriales</taxon>
        <taxon>Leptotrichiaceae</taxon>
        <taxon>Pseudoleptotrichia</taxon>
    </lineage>
</organism>
<comment type="function">
    <text evidence="10">Pyrophosphatase that catalyzes the hydrolysis of nucleoside triphosphates to their monophosphate derivatives, with a high preference for the non-canonical purine nucleotides XTP (xanthosine triphosphate), dITP (deoxyinosine triphosphate) and ITP. Seems to function as a house-cleaning enzyme that removes non-canonical purine nucleotides from the nucleotide pool, thus preventing their incorporation into DNA/RNA and avoiding chromosomal lesions.</text>
</comment>
<dbReference type="AlphaFoldDB" id="D0GLV5"/>
<evidence type="ECO:0000256" key="1">
    <source>
        <dbReference type="ARBA" id="ARBA00008023"/>
    </source>
</evidence>
<evidence type="ECO:0000256" key="2">
    <source>
        <dbReference type="ARBA" id="ARBA00011738"/>
    </source>
</evidence>
<gene>
    <name evidence="12" type="primary">rdgB</name>
    <name evidence="12" type="ORF">HMPREF0554_1663</name>
</gene>
<dbReference type="Pfam" id="PF01725">
    <property type="entry name" value="Ham1p_like"/>
    <property type="match status" value="1"/>
</dbReference>
<dbReference type="NCBIfam" id="NF011397">
    <property type="entry name" value="PRK14822.1"/>
    <property type="match status" value="1"/>
</dbReference>
<evidence type="ECO:0000256" key="5">
    <source>
        <dbReference type="ARBA" id="ARBA00022801"/>
    </source>
</evidence>
<feature type="active site" description="Proton acceptor" evidence="10">
    <location>
        <position position="69"/>
    </location>
</feature>
<comment type="subunit">
    <text evidence="2 10">Homodimer.</text>
</comment>
<dbReference type="eggNOG" id="COG0127">
    <property type="taxonomic scope" value="Bacteria"/>
</dbReference>
<dbReference type="GO" id="GO:0017111">
    <property type="term" value="F:ribonucleoside triphosphate phosphatase activity"/>
    <property type="evidence" value="ECO:0007669"/>
    <property type="project" value="InterPro"/>
</dbReference>
<evidence type="ECO:0000256" key="6">
    <source>
        <dbReference type="ARBA" id="ARBA00022842"/>
    </source>
</evidence>
<dbReference type="EC" id="3.6.1.66" evidence="10"/>
<feature type="binding site" evidence="10">
    <location>
        <position position="70"/>
    </location>
    <ligand>
        <name>substrate</name>
    </ligand>
</feature>
<feature type="binding site" evidence="10">
    <location>
        <position position="69"/>
    </location>
    <ligand>
        <name>Mg(2+)</name>
        <dbReference type="ChEBI" id="CHEBI:18420"/>
    </ligand>
</feature>
<dbReference type="PANTHER" id="PTHR11067:SF9">
    <property type="entry name" value="INOSINE TRIPHOSPHATE PYROPHOSPHATASE"/>
    <property type="match status" value="1"/>
</dbReference>